<comment type="caution">
    <text evidence="3">The sequence shown here is derived from an EMBL/GenBank/DDBJ whole genome shotgun (WGS) entry which is preliminary data.</text>
</comment>
<evidence type="ECO:0000313" key="4">
    <source>
        <dbReference type="Proteomes" id="UP001595807"/>
    </source>
</evidence>
<dbReference type="Pfam" id="PF19804">
    <property type="entry name" value="DUF6287"/>
    <property type="match status" value="1"/>
</dbReference>
<protein>
    <submittedName>
        <fullName evidence="3">DUF6287 domain-containing protein</fullName>
    </submittedName>
</protein>
<dbReference type="EMBL" id="JBHRZV010000051">
    <property type="protein sequence ID" value="MFC3928682.1"/>
    <property type="molecule type" value="Genomic_DNA"/>
</dbReference>
<dbReference type="PROSITE" id="PS51257">
    <property type="entry name" value="PROKAR_LIPOPROTEIN"/>
    <property type="match status" value="1"/>
</dbReference>
<gene>
    <name evidence="3" type="ORF">ACFORF_08930</name>
</gene>
<evidence type="ECO:0000259" key="2">
    <source>
        <dbReference type="Pfam" id="PF19804"/>
    </source>
</evidence>
<keyword evidence="1" id="KW-0732">Signal</keyword>
<accession>A0ABV8CX85</accession>
<dbReference type="RefSeq" id="WP_380427466.1">
    <property type="nucleotide sequence ID" value="NZ_JBHRZV010000051.1"/>
</dbReference>
<name>A0ABV8CX85_9STRE</name>
<reference evidence="4" key="1">
    <citation type="journal article" date="2019" name="Int. J. Syst. Evol. Microbiol.">
        <title>The Global Catalogue of Microorganisms (GCM) 10K type strain sequencing project: providing services to taxonomists for standard genome sequencing and annotation.</title>
        <authorList>
            <consortium name="The Broad Institute Genomics Platform"/>
            <consortium name="The Broad Institute Genome Sequencing Center for Infectious Disease"/>
            <person name="Wu L."/>
            <person name="Ma J."/>
        </authorList>
    </citation>
    <scope>NUCLEOTIDE SEQUENCE [LARGE SCALE GENOMIC DNA]</scope>
    <source>
        <strain evidence="4">CCUG 67170</strain>
    </source>
</reference>
<feature type="signal peptide" evidence="1">
    <location>
        <begin position="1"/>
        <end position="30"/>
    </location>
</feature>
<dbReference type="InterPro" id="IPR046254">
    <property type="entry name" value="DUF6287"/>
</dbReference>
<evidence type="ECO:0000313" key="3">
    <source>
        <dbReference type="EMBL" id="MFC3928682.1"/>
    </source>
</evidence>
<evidence type="ECO:0000256" key="1">
    <source>
        <dbReference type="SAM" id="SignalP"/>
    </source>
</evidence>
<proteinExistence type="predicted"/>
<keyword evidence="4" id="KW-1185">Reference proteome</keyword>
<dbReference type="Proteomes" id="UP001595807">
    <property type="component" value="Unassembled WGS sequence"/>
</dbReference>
<sequence length="184" mass="20000">MKHPIKTRVTANLFLLSSLILLQACHSEQATQTVSNQTTSAAVSTTTSLTESTSPETTVSDATTQTGLDFKAIESGDYASLVGTWQNDLGDTYTFDENGLVSTEYSLTGAFLRDDGFLEMMITSADQTEQIGLVFAKTGQTFSSDFFADGSEDNSDANRDRFAITSTQFDSNQGFDSRVLYKVQ</sequence>
<feature type="chain" id="PRO_5047303225" evidence="1">
    <location>
        <begin position="31"/>
        <end position="184"/>
    </location>
</feature>
<feature type="domain" description="DUF6287" evidence="2">
    <location>
        <begin position="67"/>
        <end position="99"/>
    </location>
</feature>
<organism evidence="3 4">
    <name type="scientific">Streptococcus caprae</name>
    <dbReference type="NCBI Taxonomy" id="1640501"/>
    <lineage>
        <taxon>Bacteria</taxon>
        <taxon>Bacillati</taxon>
        <taxon>Bacillota</taxon>
        <taxon>Bacilli</taxon>
        <taxon>Lactobacillales</taxon>
        <taxon>Streptococcaceae</taxon>
        <taxon>Streptococcus</taxon>
    </lineage>
</organism>